<evidence type="ECO:0000313" key="3">
    <source>
        <dbReference type="Proteomes" id="UP000190890"/>
    </source>
</evidence>
<reference evidence="2 3" key="1">
    <citation type="submission" date="2016-05" db="EMBL/GenBank/DDBJ databases">
        <title>Microbial solvent formation.</title>
        <authorList>
            <person name="Poehlein A."/>
            <person name="Montoya Solano J.D."/>
            <person name="Flitsch S."/>
            <person name="Krabben P."/>
            <person name="Duerre P."/>
            <person name="Daniel R."/>
        </authorList>
    </citation>
    <scope>NUCLEOTIDE SEQUENCE [LARGE SCALE GENOMIC DNA]</scope>
    <source>
        <strain evidence="2 3">DSM 2619</strain>
    </source>
</reference>
<keyword evidence="3" id="KW-1185">Reference proteome</keyword>
<dbReference type="AlphaFoldDB" id="A0A1S8TY65"/>
<evidence type="ECO:0000256" key="1">
    <source>
        <dbReference type="SAM" id="Phobius"/>
    </source>
</evidence>
<sequence>MEIKIEIPIFKILAIISSGVLGYLVGLFIYS</sequence>
<comment type="caution">
    <text evidence="2">The sequence shown here is derived from an EMBL/GenBank/DDBJ whole genome shotgun (WGS) entry which is preliminary data.</text>
</comment>
<evidence type="ECO:0000313" key="2">
    <source>
        <dbReference type="EMBL" id="OOM82532.1"/>
    </source>
</evidence>
<gene>
    <name evidence="2" type="ORF">CLPUN_01090</name>
</gene>
<keyword evidence="1" id="KW-1133">Transmembrane helix</keyword>
<organism evidence="2 3">
    <name type="scientific">Clostridium puniceum</name>
    <dbReference type="NCBI Taxonomy" id="29367"/>
    <lineage>
        <taxon>Bacteria</taxon>
        <taxon>Bacillati</taxon>
        <taxon>Bacillota</taxon>
        <taxon>Clostridia</taxon>
        <taxon>Eubacteriales</taxon>
        <taxon>Clostridiaceae</taxon>
        <taxon>Clostridium</taxon>
    </lineage>
</organism>
<keyword evidence="1" id="KW-0812">Transmembrane</keyword>
<protein>
    <submittedName>
        <fullName evidence="2">Uncharacterized protein</fullName>
    </submittedName>
</protein>
<proteinExistence type="predicted"/>
<dbReference type="EMBL" id="LZZM01000009">
    <property type="protein sequence ID" value="OOM82532.1"/>
    <property type="molecule type" value="Genomic_DNA"/>
</dbReference>
<feature type="transmembrane region" description="Helical" evidence="1">
    <location>
        <begin position="12"/>
        <end position="30"/>
    </location>
</feature>
<dbReference type="Proteomes" id="UP000190890">
    <property type="component" value="Unassembled WGS sequence"/>
</dbReference>
<name>A0A1S8TY65_9CLOT</name>
<accession>A0A1S8TY65</accession>
<keyword evidence="1" id="KW-0472">Membrane</keyword>